<evidence type="ECO:0000313" key="4">
    <source>
        <dbReference type="Proteomes" id="UP001050691"/>
    </source>
</evidence>
<feature type="region of interest" description="Disordered" evidence="2">
    <location>
        <begin position="589"/>
        <end position="701"/>
    </location>
</feature>
<evidence type="ECO:0000256" key="1">
    <source>
        <dbReference type="SAM" id="Coils"/>
    </source>
</evidence>
<feature type="region of interest" description="Disordered" evidence="2">
    <location>
        <begin position="282"/>
        <end position="412"/>
    </location>
</feature>
<dbReference type="EMBL" id="BPWL01000002">
    <property type="protein sequence ID" value="GJJ07891.1"/>
    <property type="molecule type" value="Genomic_DNA"/>
</dbReference>
<feature type="region of interest" description="Disordered" evidence="2">
    <location>
        <begin position="1"/>
        <end position="20"/>
    </location>
</feature>
<comment type="caution">
    <text evidence="3">The sequence shown here is derived from an EMBL/GenBank/DDBJ whole genome shotgun (WGS) entry which is preliminary data.</text>
</comment>
<feature type="region of interest" description="Disordered" evidence="2">
    <location>
        <begin position="748"/>
        <end position="768"/>
    </location>
</feature>
<feature type="region of interest" description="Disordered" evidence="2">
    <location>
        <begin position="515"/>
        <end position="543"/>
    </location>
</feature>
<feature type="coiled-coil region" evidence="1">
    <location>
        <begin position="31"/>
        <end position="58"/>
    </location>
</feature>
<proteinExistence type="predicted"/>
<keyword evidence="1" id="KW-0175">Coiled coil</keyword>
<feature type="compositionally biased region" description="Low complexity" evidence="2">
    <location>
        <begin position="635"/>
        <end position="654"/>
    </location>
</feature>
<evidence type="ECO:0000313" key="3">
    <source>
        <dbReference type="EMBL" id="GJJ07891.1"/>
    </source>
</evidence>
<feature type="compositionally biased region" description="Low complexity" evidence="2">
    <location>
        <begin position="371"/>
        <end position="385"/>
    </location>
</feature>
<evidence type="ECO:0000256" key="2">
    <source>
        <dbReference type="SAM" id="MobiDB-lite"/>
    </source>
</evidence>
<feature type="compositionally biased region" description="Polar residues" evidence="2">
    <location>
        <begin position="386"/>
        <end position="398"/>
    </location>
</feature>
<organism evidence="3 4">
    <name type="scientific">Clathrus columnatus</name>
    <dbReference type="NCBI Taxonomy" id="1419009"/>
    <lineage>
        <taxon>Eukaryota</taxon>
        <taxon>Fungi</taxon>
        <taxon>Dikarya</taxon>
        <taxon>Basidiomycota</taxon>
        <taxon>Agaricomycotina</taxon>
        <taxon>Agaricomycetes</taxon>
        <taxon>Phallomycetidae</taxon>
        <taxon>Phallales</taxon>
        <taxon>Clathraceae</taxon>
        <taxon>Clathrus</taxon>
    </lineage>
</organism>
<name>A0AAV4ZZT4_9AGAM</name>
<reference evidence="3" key="1">
    <citation type="submission" date="2021-10" db="EMBL/GenBank/DDBJ databases">
        <title>De novo Genome Assembly of Clathrus columnatus (Basidiomycota, Fungi) Using Illumina and Nanopore Sequence Data.</title>
        <authorList>
            <person name="Ogiso-Tanaka E."/>
            <person name="Itagaki H."/>
            <person name="Hosoya T."/>
            <person name="Hosaka K."/>
        </authorList>
    </citation>
    <scope>NUCLEOTIDE SEQUENCE</scope>
    <source>
        <strain evidence="3">MO-923</strain>
    </source>
</reference>
<feature type="compositionally biased region" description="Basic and acidic residues" evidence="2">
    <location>
        <begin position="327"/>
        <end position="343"/>
    </location>
</feature>
<dbReference type="AlphaFoldDB" id="A0AAV4ZZT4"/>
<feature type="compositionally biased region" description="Polar residues" evidence="2">
    <location>
        <begin position="282"/>
        <end position="315"/>
    </location>
</feature>
<sequence>MSSISQSHTFSSSPEHTSSTTSSSAALVSILASALADVDRLKLEVQALTNRAIFAENLLRSLGFGDLASVTINSASNTNVPSNDDTSTPQIASPSPILADLTKSMSVEARAKVIERRLGSILDSSPEYSYVKVEKAQKNQDDGTNELRKVFDSTEDGRTSKSPRLSPPLLCPKSAPLSFATTFSSPSKSTSLVSSPSHKQTYPLYIMPFSVQVGGGANTSSETDLVPCRMPMDHHSDLLKDFEKMTLIRLKQVQLIPASSEGPIHPNSTPSTITHRYQPAVTQDTSDPYQAQCPSSLQNKPQPTSGQRFTPTSPINVNSVSVSAASEHQRDQQHHSQNSDKENNCSAVAEDGSSSSKARISRTSPTRASTSHPHSQQQDQQQHSQKATPNNDVVSRNHNAAEDEDGDASMVVDVDENGRDITKEGGTTVHVHHHRTGHSQLPHNPHVLAGLETELDDIIDNPTSSHHHRHRRSIRYDDLEMEQDPSAALINELLGTLSPRSHSRTLQFEDLQINAEGKRVGNENQTRRSGSDRGGPGSVVGMVEGGVDSVTTMVNANGKASEGSGEKQDQVRPHLHPKLLVGLSRMIKTHRPNPTQKPAQPQSQSQPPPQDLAKRPKQHSIASIQEHTHAHKQHSSTPTQNCSQSQSQPPSQNLRSRRQRLSTSAIPDPNNPNNNIRASDSNSSSKDSEPRPLPSPLSIGGGESVAVKLKFSLPDLYKLAGLPGGFPITTEQGLRGCRQCGKPGRYKDGKCTEKWGPGPHGPGTTCDR</sequence>
<feature type="compositionally biased region" description="Low complexity" evidence="2">
    <location>
        <begin position="353"/>
        <end position="364"/>
    </location>
</feature>
<feature type="compositionally biased region" description="Low complexity" evidence="2">
    <location>
        <begin position="661"/>
        <end position="685"/>
    </location>
</feature>
<feature type="compositionally biased region" description="Low complexity" evidence="2">
    <location>
        <begin position="316"/>
        <end position="326"/>
    </location>
</feature>
<protein>
    <submittedName>
        <fullName evidence="3">Uncharacterized protein</fullName>
    </submittedName>
</protein>
<feature type="compositionally biased region" description="Basic and acidic residues" evidence="2">
    <location>
        <begin position="516"/>
        <end position="531"/>
    </location>
</feature>
<dbReference type="Proteomes" id="UP001050691">
    <property type="component" value="Unassembled WGS sequence"/>
</dbReference>
<accession>A0AAV4ZZT4</accession>
<gene>
    <name evidence="3" type="ORF">Clacol_002097</name>
</gene>
<feature type="compositionally biased region" description="Low complexity" evidence="2">
    <location>
        <begin position="594"/>
        <end position="605"/>
    </location>
</feature>
<keyword evidence="4" id="KW-1185">Reference proteome</keyword>